<feature type="region of interest" description="Disordered" evidence="8">
    <location>
        <begin position="1"/>
        <end position="39"/>
    </location>
</feature>
<accession>A0A6A6A2R7</accession>
<dbReference type="Pfam" id="PF26112">
    <property type="entry name" value="UBA_RNF216"/>
    <property type="match status" value="1"/>
</dbReference>
<dbReference type="InterPro" id="IPR051628">
    <property type="entry name" value="LUBAC_E3_Ligases"/>
</dbReference>
<name>A0A6A6A2R7_9PLEO</name>
<dbReference type="AlphaFoldDB" id="A0A6A6A2R7"/>
<dbReference type="SUPFAM" id="SSF57850">
    <property type="entry name" value="RING/U-box"/>
    <property type="match status" value="1"/>
</dbReference>
<dbReference type="InterPro" id="IPR058758">
    <property type="entry name" value="UBA_RNF216"/>
</dbReference>
<dbReference type="GO" id="GO:0008270">
    <property type="term" value="F:zinc ion binding"/>
    <property type="evidence" value="ECO:0007669"/>
    <property type="project" value="UniProtKB-KW"/>
</dbReference>
<dbReference type="PANTHER" id="PTHR22770">
    <property type="entry name" value="UBIQUITIN CONJUGATING ENZYME 7 INTERACTING PROTEIN-RELATED"/>
    <property type="match status" value="1"/>
</dbReference>
<keyword evidence="9" id="KW-1133">Transmembrane helix</keyword>
<reference evidence="11" key="1">
    <citation type="journal article" date="2020" name="Stud. Mycol.">
        <title>101 Dothideomycetes genomes: a test case for predicting lifestyles and emergence of pathogens.</title>
        <authorList>
            <person name="Haridas S."/>
            <person name="Albert R."/>
            <person name="Binder M."/>
            <person name="Bloem J."/>
            <person name="Labutti K."/>
            <person name="Salamov A."/>
            <person name="Andreopoulos B."/>
            <person name="Baker S."/>
            <person name="Barry K."/>
            <person name="Bills G."/>
            <person name="Bluhm B."/>
            <person name="Cannon C."/>
            <person name="Castanera R."/>
            <person name="Culley D."/>
            <person name="Daum C."/>
            <person name="Ezra D."/>
            <person name="Gonzalez J."/>
            <person name="Henrissat B."/>
            <person name="Kuo A."/>
            <person name="Liang C."/>
            <person name="Lipzen A."/>
            <person name="Lutzoni F."/>
            <person name="Magnuson J."/>
            <person name="Mondo S."/>
            <person name="Nolan M."/>
            <person name="Ohm R."/>
            <person name="Pangilinan J."/>
            <person name="Park H.-J."/>
            <person name="Ramirez L."/>
            <person name="Alfaro M."/>
            <person name="Sun H."/>
            <person name="Tritt A."/>
            <person name="Yoshinaga Y."/>
            <person name="Zwiers L.-H."/>
            <person name="Turgeon B."/>
            <person name="Goodwin S."/>
            <person name="Spatafora J."/>
            <person name="Crous P."/>
            <person name="Grigoriev I."/>
        </authorList>
    </citation>
    <scope>NUCLEOTIDE SEQUENCE</scope>
    <source>
        <strain evidence="11">CBS 119687</strain>
    </source>
</reference>
<keyword evidence="4" id="KW-0677">Repeat</keyword>
<keyword evidence="5" id="KW-0863">Zinc-finger</keyword>
<evidence type="ECO:0000256" key="3">
    <source>
        <dbReference type="ARBA" id="ARBA00022723"/>
    </source>
</evidence>
<dbReference type="GeneID" id="54412264"/>
<proteinExistence type="predicted"/>
<dbReference type="CDD" id="cd20353">
    <property type="entry name" value="Rcat_RBR_RNF216"/>
    <property type="match status" value="1"/>
</dbReference>
<evidence type="ECO:0000256" key="4">
    <source>
        <dbReference type="ARBA" id="ARBA00022737"/>
    </source>
</evidence>
<dbReference type="GO" id="GO:0016740">
    <property type="term" value="F:transferase activity"/>
    <property type="evidence" value="ECO:0007669"/>
    <property type="project" value="UniProtKB-KW"/>
</dbReference>
<dbReference type="Gene3D" id="1.20.120.1750">
    <property type="match status" value="1"/>
</dbReference>
<dbReference type="Proteomes" id="UP000799771">
    <property type="component" value="Unassembled WGS sequence"/>
</dbReference>
<feature type="compositionally biased region" description="Polar residues" evidence="8">
    <location>
        <begin position="20"/>
        <end position="30"/>
    </location>
</feature>
<dbReference type="PROSITE" id="PS51873">
    <property type="entry name" value="TRIAD"/>
    <property type="match status" value="1"/>
</dbReference>
<dbReference type="InterPro" id="IPR044066">
    <property type="entry name" value="TRIAD_supradom"/>
</dbReference>
<keyword evidence="3" id="KW-0479">Metal-binding</keyword>
<protein>
    <recommendedName>
        <fullName evidence="10">RING-type domain-containing protein</fullName>
    </recommendedName>
</protein>
<evidence type="ECO:0000256" key="5">
    <source>
        <dbReference type="ARBA" id="ARBA00022771"/>
    </source>
</evidence>
<dbReference type="Pfam" id="PF26191">
    <property type="entry name" value="RING-HC_RBR_RNF216"/>
    <property type="match status" value="1"/>
</dbReference>
<dbReference type="PANTHER" id="PTHR22770:SF42">
    <property type="entry name" value="FINGER PROTEIN (ZIN), PUTATIVE (AFU_ORTHOLOGUE AFUA_4G03910)-RELATED"/>
    <property type="match status" value="1"/>
</dbReference>
<dbReference type="InterPro" id="IPR047544">
    <property type="entry name" value="RING-HC_RBR_RNF216"/>
</dbReference>
<evidence type="ECO:0000256" key="2">
    <source>
        <dbReference type="ARBA" id="ARBA00022679"/>
    </source>
</evidence>
<feature type="transmembrane region" description="Helical" evidence="9">
    <location>
        <begin position="435"/>
        <end position="455"/>
    </location>
</feature>
<evidence type="ECO:0000313" key="12">
    <source>
        <dbReference type="Proteomes" id="UP000799771"/>
    </source>
</evidence>
<dbReference type="Pfam" id="PF26200">
    <property type="entry name" value="Rcat_RNF216"/>
    <property type="match status" value="1"/>
</dbReference>
<evidence type="ECO:0000256" key="9">
    <source>
        <dbReference type="SAM" id="Phobius"/>
    </source>
</evidence>
<comment type="pathway">
    <text evidence="1">Protein modification; protein ubiquitination.</text>
</comment>
<dbReference type="EMBL" id="ML977517">
    <property type="protein sequence ID" value="KAF2125028.1"/>
    <property type="molecule type" value="Genomic_DNA"/>
</dbReference>
<evidence type="ECO:0000256" key="6">
    <source>
        <dbReference type="ARBA" id="ARBA00022786"/>
    </source>
</evidence>
<evidence type="ECO:0000256" key="7">
    <source>
        <dbReference type="ARBA" id="ARBA00022833"/>
    </source>
</evidence>
<keyword evidence="6" id="KW-0833">Ubl conjugation pathway</keyword>
<dbReference type="InterPro" id="IPR047546">
    <property type="entry name" value="Rcat_RBR_RNF216"/>
</dbReference>
<evidence type="ECO:0000256" key="8">
    <source>
        <dbReference type="SAM" id="MobiDB-lite"/>
    </source>
</evidence>
<keyword evidence="7" id="KW-0862">Zinc</keyword>
<keyword evidence="2" id="KW-0808">Transferase</keyword>
<keyword evidence="9" id="KW-0812">Transmembrane</keyword>
<keyword evidence="9" id="KW-0472">Membrane</keyword>
<dbReference type="RefSeq" id="XP_033519421.1">
    <property type="nucleotide sequence ID" value="XM_033671832.1"/>
</dbReference>
<organism evidence="11 12">
    <name type="scientific">Dothidotthia symphoricarpi CBS 119687</name>
    <dbReference type="NCBI Taxonomy" id="1392245"/>
    <lineage>
        <taxon>Eukaryota</taxon>
        <taxon>Fungi</taxon>
        <taxon>Dikarya</taxon>
        <taxon>Ascomycota</taxon>
        <taxon>Pezizomycotina</taxon>
        <taxon>Dothideomycetes</taxon>
        <taxon>Pleosporomycetidae</taxon>
        <taxon>Pleosporales</taxon>
        <taxon>Dothidotthiaceae</taxon>
        <taxon>Dothidotthia</taxon>
    </lineage>
</organism>
<evidence type="ECO:0000259" key="10">
    <source>
        <dbReference type="PROSITE" id="PS51873"/>
    </source>
</evidence>
<dbReference type="OrthoDB" id="10009520at2759"/>
<feature type="domain" description="RING-type" evidence="10">
    <location>
        <begin position="272"/>
        <end position="570"/>
    </location>
</feature>
<gene>
    <name evidence="11" type="ORF">P153DRAFT_400528</name>
</gene>
<sequence>MAAVFSSLVRPAKPRRASSSKDQATSSPPSFSRVDSDEPDLRDLNVSLQALTDIFPDVQPEVFREMLSSFSEDSRLQVITETLLKHGHKWVRGRYRMPAEQEEQRETAQKYKYRKVDDPKDTRGVPLALEDKFRSKRYKDAAKEALYQEFKGLSHSTVKAVLAEYNWSYTQARPTLLGLSSKSWRSSITNFLMRRKAPSTKDHPLLVWTPADLKSYRRRTPLLLKTKCDELNKELYESLVVPELEKQRQEQMQQDFELALKCNEEQAEEDGEMYDCECCFIPNTLQQMSTCDIDGHYICFRCIRHAINAALYDQGWARNIDTELCTLKCIAPVADGLDNCSGCLPLSFVKRALLEEQDGADNFTKLNERFASDALIKSQLPLVRCPFCPYAELDDLALPCTNLFANLRLKPRPIIYASLAFVPFLELLCHKATQAFFFAAIFLYTTLAILFRFPILSPFQSALRRIHLKRRGLRFQCLSPTCTRTSCLACAAPWHDPHTCFSSQLTSLRLTLERATTDAVKRTCPQCNLGFVKAEGCNKLVCLCGYSMCYVCRQGLAEEGYQHFCQHFRERPGEVCRECRKCDLYRVEDEERVLRRAKESAEAEWWEGQGEGAGVGLKVEVGKGRGGGKWRDWEGWVERVLDSVLV</sequence>
<evidence type="ECO:0000313" key="11">
    <source>
        <dbReference type="EMBL" id="KAF2125028.1"/>
    </source>
</evidence>
<evidence type="ECO:0000256" key="1">
    <source>
        <dbReference type="ARBA" id="ARBA00004906"/>
    </source>
</evidence>
<keyword evidence="12" id="KW-1185">Reference proteome</keyword>